<dbReference type="AlphaFoldDB" id="A0A9P8VPE9"/>
<evidence type="ECO:0000256" key="2">
    <source>
        <dbReference type="ARBA" id="ARBA00022723"/>
    </source>
</evidence>
<feature type="region of interest" description="Disordered" evidence="7">
    <location>
        <begin position="661"/>
        <end position="690"/>
    </location>
</feature>
<keyword evidence="6" id="KW-0539">Nucleus</keyword>
<keyword evidence="4" id="KW-0238">DNA-binding</keyword>
<dbReference type="SMART" id="SM00066">
    <property type="entry name" value="GAL4"/>
    <property type="match status" value="1"/>
</dbReference>
<feature type="compositionally biased region" description="Polar residues" evidence="7">
    <location>
        <begin position="134"/>
        <end position="143"/>
    </location>
</feature>
<keyword evidence="10" id="KW-1185">Reference proteome</keyword>
<dbReference type="InterPro" id="IPR050987">
    <property type="entry name" value="AtrR-like"/>
</dbReference>
<dbReference type="Pfam" id="PF00172">
    <property type="entry name" value="Zn_clus"/>
    <property type="match status" value="1"/>
</dbReference>
<evidence type="ECO:0000256" key="5">
    <source>
        <dbReference type="ARBA" id="ARBA00023163"/>
    </source>
</evidence>
<evidence type="ECO:0000313" key="9">
    <source>
        <dbReference type="EMBL" id="KAH6867680.1"/>
    </source>
</evidence>
<name>A0A9P8VPE9_9HYPO</name>
<dbReference type="OrthoDB" id="39175at2759"/>
<dbReference type="PANTHER" id="PTHR46910:SF37">
    <property type="entry name" value="ZN(II)2CYS6 TRANSCRIPTION FACTOR (EUROFUNG)"/>
    <property type="match status" value="1"/>
</dbReference>
<gene>
    <name evidence="9" type="ORF">B0T10DRAFT_524259</name>
</gene>
<evidence type="ECO:0000256" key="1">
    <source>
        <dbReference type="ARBA" id="ARBA00004123"/>
    </source>
</evidence>
<keyword evidence="2" id="KW-0479">Metal-binding</keyword>
<dbReference type="InterPro" id="IPR036864">
    <property type="entry name" value="Zn2-C6_fun-type_DNA-bd_sf"/>
</dbReference>
<protein>
    <submittedName>
        <fullName evidence="9">Fungal-specific transcription factor domain-containing protein</fullName>
    </submittedName>
</protein>
<dbReference type="SUPFAM" id="SSF57701">
    <property type="entry name" value="Zn2/Cys6 DNA-binding domain"/>
    <property type="match status" value="1"/>
</dbReference>
<sequence>MACKTCRTRKIKCDRTRPVCQNCRLRSIQCTYVGERRTRRRTHVGARLSLSTSSRHQIIDGDNLQHYHVSTALDPPPTSVSGNEDRHERWQPGQNAAVNETISSGNTAFCTPVTGVAIQGSSAQSTIDPGAVRQTPTTPDGNHSGTLLDRILQGDDAECLKVRDPAVWIRATDGDEYTGPSSGISTLSDLGLKWVRDQVSDSDRLCRTLQDIRNGFLSLLRQPKCIPPNSILTHPVSSNLKHIPQSRVKIYVEAYFSTVQSIFPVLDQGKFEAQLALRGTDSDGELNSWKALLNAVLASGCRAALSEETAESFQESGRESWGYFQNALSYETEIIHGATDLMAVQALAVMAVFAQGLSSPQRLEYTLSSIASRLAQSLGLNCHPQPGWNLSEGEIEERNRVFWVIYCLDRTIALRCGRPSMIHDDEISCRFPRGVQIARRPGTGLAPEENSPNFDFFLSFTRLSRICGIISRRLYSATALYSSSSQLLSILDQLLQDLESWRRMIPTEIQPGKPFRWKHYTRGLSQMQLVVLHSSYYYVLCAIYRRFTPLFTYNEENAQDFIPPKTHITHIEAARSIVLLTKHLDVESFTPVWLVFYYPLTALTTIFIHVVSNPLNESTQNDIALMEVVIGFFGRLEYVSSGEAAFTKMTELVRQARSVTNNAARAHSNTRSPEPQRNCRPSLALSPEDRMDAEETPLELTDNSTTQSYRMLSSHLSSNCAQTAVPFPETESAETYHSGNANANHGLGVANEGPLSHSLYNDVMGLLVSSGEVPDESWLGSWVPAGF</sequence>
<evidence type="ECO:0000259" key="8">
    <source>
        <dbReference type="PROSITE" id="PS50048"/>
    </source>
</evidence>
<dbReference type="PROSITE" id="PS00463">
    <property type="entry name" value="ZN2_CY6_FUNGAL_1"/>
    <property type="match status" value="1"/>
</dbReference>
<keyword evidence="3" id="KW-0805">Transcription regulation</keyword>
<dbReference type="EMBL" id="JAGPYM010000094">
    <property type="protein sequence ID" value="KAH6867680.1"/>
    <property type="molecule type" value="Genomic_DNA"/>
</dbReference>
<evidence type="ECO:0000256" key="4">
    <source>
        <dbReference type="ARBA" id="ARBA00023125"/>
    </source>
</evidence>
<evidence type="ECO:0000256" key="7">
    <source>
        <dbReference type="SAM" id="MobiDB-lite"/>
    </source>
</evidence>
<comment type="subcellular location">
    <subcellularLocation>
        <location evidence="1">Nucleus</location>
    </subcellularLocation>
</comment>
<feature type="domain" description="Zn(2)-C6 fungal-type" evidence="8">
    <location>
        <begin position="2"/>
        <end position="32"/>
    </location>
</feature>
<dbReference type="SMART" id="SM00906">
    <property type="entry name" value="Fungal_trans"/>
    <property type="match status" value="1"/>
</dbReference>
<proteinExistence type="predicted"/>
<comment type="caution">
    <text evidence="9">The sequence shown here is derived from an EMBL/GenBank/DDBJ whole genome shotgun (WGS) entry which is preliminary data.</text>
</comment>
<dbReference type="Proteomes" id="UP000777438">
    <property type="component" value="Unassembled WGS sequence"/>
</dbReference>
<feature type="region of interest" description="Disordered" evidence="7">
    <location>
        <begin position="122"/>
        <end position="143"/>
    </location>
</feature>
<dbReference type="Pfam" id="PF04082">
    <property type="entry name" value="Fungal_trans"/>
    <property type="match status" value="1"/>
</dbReference>
<dbReference type="InterPro" id="IPR007219">
    <property type="entry name" value="XnlR_reg_dom"/>
</dbReference>
<dbReference type="GO" id="GO:0006351">
    <property type="term" value="P:DNA-templated transcription"/>
    <property type="evidence" value="ECO:0007669"/>
    <property type="project" value="InterPro"/>
</dbReference>
<dbReference type="GO" id="GO:0000981">
    <property type="term" value="F:DNA-binding transcription factor activity, RNA polymerase II-specific"/>
    <property type="evidence" value="ECO:0007669"/>
    <property type="project" value="InterPro"/>
</dbReference>
<dbReference type="GO" id="GO:0003677">
    <property type="term" value="F:DNA binding"/>
    <property type="evidence" value="ECO:0007669"/>
    <property type="project" value="UniProtKB-KW"/>
</dbReference>
<evidence type="ECO:0000313" key="10">
    <source>
        <dbReference type="Proteomes" id="UP000777438"/>
    </source>
</evidence>
<dbReference type="Gene3D" id="4.10.240.10">
    <property type="entry name" value="Zn(2)-C6 fungal-type DNA-binding domain"/>
    <property type="match status" value="1"/>
</dbReference>
<dbReference type="PANTHER" id="PTHR46910">
    <property type="entry name" value="TRANSCRIPTION FACTOR PDR1"/>
    <property type="match status" value="1"/>
</dbReference>
<organism evidence="9 10">
    <name type="scientific">Thelonectria olida</name>
    <dbReference type="NCBI Taxonomy" id="1576542"/>
    <lineage>
        <taxon>Eukaryota</taxon>
        <taxon>Fungi</taxon>
        <taxon>Dikarya</taxon>
        <taxon>Ascomycota</taxon>
        <taxon>Pezizomycotina</taxon>
        <taxon>Sordariomycetes</taxon>
        <taxon>Hypocreomycetidae</taxon>
        <taxon>Hypocreales</taxon>
        <taxon>Nectriaceae</taxon>
        <taxon>Thelonectria</taxon>
    </lineage>
</organism>
<dbReference type="CDD" id="cd00067">
    <property type="entry name" value="GAL4"/>
    <property type="match status" value="1"/>
</dbReference>
<dbReference type="InterPro" id="IPR001138">
    <property type="entry name" value="Zn2Cys6_DnaBD"/>
</dbReference>
<feature type="compositionally biased region" description="Polar residues" evidence="7">
    <location>
        <begin position="661"/>
        <end position="675"/>
    </location>
</feature>
<keyword evidence="5" id="KW-0804">Transcription</keyword>
<dbReference type="CDD" id="cd12148">
    <property type="entry name" value="fungal_TF_MHR"/>
    <property type="match status" value="1"/>
</dbReference>
<dbReference type="PROSITE" id="PS50048">
    <property type="entry name" value="ZN2_CY6_FUNGAL_2"/>
    <property type="match status" value="1"/>
</dbReference>
<dbReference type="GO" id="GO:0005634">
    <property type="term" value="C:nucleus"/>
    <property type="evidence" value="ECO:0007669"/>
    <property type="project" value="UniProtKB-SubCell"/>
</dbReference>
<evidence type="ECO:0000256" key="6">
    <source>
        <dbReference type="ARBA" id="ARBA00023242"/>
    </source>
</evidence>
<dbReference type="GO" id="GO:0008270">
    <property type="term" value="F:zinc ion binding"/>
    <property type="evidence" value="ECO:0007669"/>
    <property type="project" value="InterPro"/>
</dbReference>
<reference evidence="9 10" key="1">
    <citation type="journal article" date="2021" name="Nat. Commun.">
        <title>Genetic determinants of endophytism in the Arabidopsis root mycobiome.</title>
        <authorList>
            <person name="Mesny F."/>
            <person name="Miyauchi S."/>
            <person name="Thiergart T."/>
            <person name="Pickel B."/>
            <person name="Atanasova L."/>
            <person name="Karlsson M."/>
            <person name="Huettel B."/>
            <person name="Barry K.W."/>
            <person name="Haridas S."/>
            <person name="Chen C."/>
            <person name="Bauer D."/>
            <person name="Andreopoulos W."/>
            <person name="Pangilinan J."/>
            <person name="LaButti K."/>
            <person name="Riley R."/>
            <person name="Lipzen A."/>
            <person name="Clum A."/>
            <person name="Drula E."/>
            <person name="Henrissat B."/>
            <person name="Kohler A."/>
            <person name="Grigoriev I.V."/>
            <person name="Martin F.M."/>
            <person name="Hacquard S."/>
        </authorList>
    </citation>
    <scope>NUCLEOTIDE SEQUENCE [LARGE SCALE GENOMIC DNA]</scope>
    <source>
        <strain evidence="9 10">MPI-CAGE-CH-0241</strain>
    </source>
</reference>
<evidence type="ECO:0000256" key="3">
    <source>
        <dbReference type="ARBA" id="ARBA00023015"/>
    </source>
</evidence>
<accession>A0A9P8VPE9</accession>